<proteinExistence type="predicted"/>
<evidence type="ECO:0008006" key="4">
    <source>
        <dbReference type="Google" id="ProtNLM"/>
    </source>
</evidence>
<keyword evidence="1" id="KW-0732">Signal</keyword>
<accession>A0A939DMF7</accession>
<feature type="signal peptide" evidence="1">
    <location>
        <begin position="1"/>
        <end position="24"/>
    </location>
</feature>
<sequence>MKKTLIPAAILILSLCGCVSPAQYQASHEAAGEADQCTWKMVNRSVPPKSRGKRMKCVYEQASPESLLSAQ</sequence>
<dbReference type="AlphaFoldDB" id="A0A939DMF7"/>
<comment type="caution">
    <text evidence="2">The sequence shown here is derived from an EMBL/GenBank/DDBJ whole genome shotgun (WGS) entry which is preliminary data.</text>
</comment>
<evidence type="ECO:0000313" key="2">
    <source>
        <dbReference type="EMBL" id="MBN7825468.1"/>
    </source>
</evidence>
<dbReference type="RefSeq" id="WP_206573573.1">
    <property type="nucleotide sequence ID" value="NZ_JAFKCV010000004.1"/>
</dbReference>
<evidence type="ECO:0000256" key="1">
    <source>
        <dbReference type="SAM" id="SignalP"/>
    </source>
</evidence>
<name>A0A939DMF7_9ALTE</name>
<feature type="chain" id="PRO_5037098153" description="Lipoprotein" evidence="1">
    <location>
        <begin position="25"/>
        <end position="71"/>
    </location>
</feature>
<protein>
    <recommendedName>
        <fullName evidence="4">Lipoprotein</fullName>
    </recommendedName>
</protein>
<dbReference type="Proteomes" id="UP000664654">
    <property type="component" value="Unassembled WGS sequence"/>
</dbReference>
<dbReference type="PROSITE" id="PS51257">
    <property type="entry name" value="PROKAR_LIPOPROTEIN"/>
    <property type="match status" value="1"/>
</dbReference>
<evidence type="ECO:0000313" key="3">
    <source>
        <dbReference type="Proteomes" id="UP000664654"/>
    </source>
</evidence>
<gene>
    <name evidence="2" type="ORF">J0A66_09570</name>
</gene>
<reference evidence="2" key="1">
    <citation type="submission" date="2021-03" db="EMBL/GenBank/DDBJ databases">
        <title>novel species isolated from a fishpond in China.</title>
        <authorList>
            <person name="Lu H."/>
            <person name="Cai Z."/>
        </authorList>
    </citation>
    <scope>NUCLEOTIDE SEQUENCE</scope>
    <source>
        <strain evidence="2">JCM 30855</strain>
    </source>
</reference>
<dbReference type="EMBL" id="JAFKCV010000004">
    <property type="protein sequence ID" value="MBN7825468.1"/>
    <property type="molecule type" value="Genomic_DNA"/>
</dbReference>
<keyword evidence="3" id="KW-1185">Reference proteome</keyword>
<organism evidence="2 3">
    <name type="scientific">Bowmanella dokdonensis</name>
    <dbReference type="NCBI Taxonomy" id="751969"/>
    <lineage>
        <taxon>Bacteria</taxon>
        <taxon>Pseudomonadati</taxon>
        <taxon>Pseudomonadota</taxon>
        <taxon>Gammaproteobacteria</taxon>
        <taxon>Alteromonadales</taxon>
        <taxon>Alteromonadaceae</taxon>
        <taxon>Bowmanella</taxon>
    </lineage>
</organism>